<dbReference type="InterPro" id="IPR027417">
    <property type="entry name" value="P-loop_NTPase"/>
</dbReference>
<dbReference type="InterPro" id="IPR035421">
    <property type="entry name" value="Terminase_6C"/>
</dbReference>
<reference evidence="6" key="1">
    <citation type="submission" date="2017-09" db="EMBL/GenBank/DDBJ databases">
        <title>FDA dAtabase for Regulatory Grade micrObial Sequences (FDA-ARGOS): Supporting development and validation of Infectious Disease Dx tests.</title>
        <authorList>
            <person name="Minogue T."/>
            <person name="Wolcott M."/>
            <person name="Wasieloski L."/>
            <person name="Aguilar W."/>
            <person name="Moore D."/>
            <person name="Tallon L."/>
            <person name="Sadzewicz L."/>
            <person name="Ott S."/>
            <person name="Zhao X."/>
            <person name="Nagaraj S."/>
            <person name="Vavikolanu K."/>
            <person name="Aluvathingal J."/>
            <person name="Nadendla S."/>
            <person name="Sichtig H."/>
        </authorList>
    </citation>
    <scope>NUCLEOTIDE SEQUENCE [LARGE SCALE GENOMIC DNA]</scope>
    <source>
        <strain evidence="6">FDAARGOS_390</strain>
    </source>
</reference>
<dbReference type="Gene3D" id="3.40.50.300">
    <property type="entry name" value="P-loop containing nucleotide triphosphate hydrolases"/>
    <property type="match status" value="1"/>
</dbReference>
<dbReference type="Pfam" id="PF17289">
    <property type="entry name" value="Terminase_6C"/>
    <property type="match status" value="1"/>
</dbReference>
<comment type="caution">
    <text evidence="5">The sequence shown here is derived from an EMBL/GenBank/DDBJ whole genome shotgun (WGS) entry which is preliminary data.</text>
</comment>
<evidence type="ECO:0000313" key="6">
    <source>
        <dbReference type="Proteomes" id="UP000220629"/>
    </source>
</evidence>
<keyword evidence="1" id="KW-1188">Viral release from host cell</keyword>
<dbReference type="AlphaFoldDB" id="A0A2A7S9B1"/>
<evidence type="ECO:0000256" key="2">
    <source>
        <dbReference type="SAM" id="MobiDB-lite"/>
    </source>
</evidence>
<protein>
    <submittedName>
        <fullName evidence="5">Terminase</fullName>
    </submittedName>
</protein>
<sequence length="589" mass="66891">MLETTDPIQREANVRQIARSLYWQGWRISSIARHLELKPATVASWCRRDKWKDATPIERIEAAAETRLMVLIAKDKKDGADYKEIDLLGRQIERLARVQKYGETGKEGDLNPNIAARNAGPKRKPPKNEISEEQEERIVKAFRESLFDYQKVWYRNGDQQTRNILKSRQIGATWYFAREAFVDALDTGRNQIFLSASKAQAHVFKQYIVQFARDVADVELTGDPIILPNGATLYFLGTNSRTAQSYHGNLYFDEYFWVPKFRELNTVASGMAMHKRWRLTYFSTPSSTTHEAYAFWSGADANRGRAPGDRIQIDTSHEALVRGMLGEDEQWRQIVTVLDAIEGGCDLFDLERLRRRYSAEAFANLLMCQFIDDSVSVFKLAELQRCMVDSWEEWAADFSPLLLHPFGHREVWVGYDPALTGDSAGLVVVAPPRVEGGTFRVLERHQFRGNDFEEQAAAIEQITQRYNVGYIAIDTTGMGQGVYQLVRKFYPAAVALNYSPEVKTRLVLKGQSVIRNGRLQFDAGWTDLAAAFMGIKQTMTASGRHATYTADRNEETGHADLAWACLHAIDREPLAGGDINSSSFTEFYS</sequence>
<feature type="domain" description="Terminase large subunit gp17-like C-terminal" evidence="4">
    <location>
        <begin position="413"/>
        <end position="570"/>
    </location>
</feature>
<gene>
    <name evidence="5" type="ORF">CRM94_38125</name>
</gene>
<evidence type="ECO:0000256" key="1">
    <source>
        <dbReference type="ARBA" id="ARBA00022612"/>
    </source>
</evidence>
<dbReference type="Pfam" id="PF06056">
    <property type="entry name" value="Terminase_5"/>
    <property type="match status" value="1"/>
</dbReference>
<dbReference type="Proteomes" id="UP000220629">
    <property type="component" value="Unassembled WGS sequence"/>
</dbReference>
<accession>A0A2A7S9B1</accession>
<evidence type="ECO:0000259" key="4">
    <source>
        <dbReference type="Pfam" id="PF17289"/>
    </source>
</evidence>
<dbReference type="Gene3D" id="3.30.420.240">
    <property type="match status" value="1"/>
</dbReference>
<dbReference type="InterPro" id="IPR010332">
    <property type="entry name" value="ATPase_terminase-su_N"/>
</dbReference>
<feature type="region of interest" description="Disordered" evidence="2">
    <location>
        <begin position="104"/>
        <end position="134"/>
    </location>
</feature>
<evidence type="ECO:0000259" key="3">
    <source>
        <dbReference type="Pfam" id="PF06056"/>
    </source>
</evidence>
<dbReference type="EMBL" id="PDDY01000004">
    <property type="protein sequence ID" value="PEH40033.1"/>
    <property type="molecule type" value="Genomic_DNA"/>
</dbReference>
<organism evidence="5 6">
    <name type="scientific">Burkholderia gladioli</name>
    <name type="common">Pseudomonas marginata</name>
    <name type="synonym">Phytomonas marginata</name>
    <dbReference type="NCBI Taxonomy" id="28095"/>
    <lineage>
        <taxon>Bacteria</taxon>
        <taxon>Pseudomonadati</taxon>
        <taxon>Pseudomonadota</taxon>
        <taxon>Betaproteobacteria</taxon>
        <taxon>Burkholderiales</taxon>
        <taxon>Burkholderiaceae</taxon>
        <taxon>Burkholderia</taxon>
    </lineage>
</organism>
<proteinExistence type="predicted"/>
<dbReference type="Pfam" id="PF03237">
    <property type="entry name" value="Terminase_6N"/>
    <property type="match status" value="1"/>
</dbReference>
<feature type="domain" description="Terminase ATPase subunit N-terminal" evidence="3">
    <location>
        <begin position="14"/>
        <end position="70"/>
    </location>
</feature>
<dbReference type="RefSeq" id="WP_098154688.1">
    <property type="nucleotide sequence ID" value="NZ_PDDY01000004.1"/>
</dbReference>
<evidence type="ECO:0000313" key="5">
    <source>
        <dbReference type="EMBL" id="PEH40033.1"/>
    </source>
</evidence>
<name>A0A2A7S9B1_BURGA</name>